<comment type="caution">
    <text evidence="1">The sequence shown here is derived from an EMBL/GenBank/DDBJ whole genome shotgun (WGS) entry which is preliminary data.</text>
</comment>
<gene>
    <name evidence="1" type="ORF">F8M41_006942</name>
</gene>
<proteinExistence type="predicted"/>
<evidence type="ECO:0000313" key="2">
    <source>
        <dbReference type="Proteomes" id="UP000439903"/>
    </source>
</evidence>
<accession>A0A8H4AWS2</accession>
<dbReference type="OrthoDB" id="2368541at2759"/>
<dbReference type="AlphaFoldDB" id="A0A8H4AWS2"/>
<organism evidence="1 2">
    <name type="scientific">Gigaspora margarita</name>
    <dbReference type="NCBI Taxonomy" id="4874"/>
    <lineage>
        <taxon>Eukaryota</taxon>
        <taxon>Fungi</taxon>
        <taxon>Fungi incertae sedis</taxon>
        <taxon>Mucoromycota</taxon>
        <taxon>Glomeromycotina</taxon>
        <taxon>Glomeromycetes</taxon>
        <taxon>Diversisporales</taxon>
        <taxon>Gigasporaceae</taxon>
        <taxon>Gigaspora</taxon>
    </lineage>
</organism>
<dbReference type="Proteomes" id="UP000439903">
    <property type="component" value="Unassembled WGS sequence"/>
</dbReference>
<dbReference type="EMBL" id="WTPW01000170">
    <property type="protein sequence ID" value="KAF0539683.1"/>
    <property type="molecule type" value="Genomic_DNA"/>
</dbReference>
<sequence>MSSEIYGQCIKCQHWYKGSVNTHLRHQQYCYPYFKRQAVLTIQQVFRSWYQKRIDSAKTIQHAVIKWLYRPGGTLMKQVKDRYYCEAMTQRVNAHNV</sequence>
<evidence type="ECO:0000313" key="1">
    <source>
        <dbReference type="EMBL" id="KAF0539683.1"/>
    </source>
</evidence>
<keyword evidence="2" id="KW-1185">Reference proteome</keyword>
<name>A0A8H4AWS2_GIGMA</name>
<protein>
    <submittedName>
        <fullName evidence="1">Uncharacterized protein</fullName>
    </submittedName>
</protein>
<reference evidence="1 2" key="1">
    <citation type="journal article" date="2019" name="Environ. Microbiol.">
        <title>At the nexus of three kingdoms: the genome of the mycorrhizal fungus Gigaspora margarita provides insights into plant, endobacterial and fungal interactions.</title>
        <authorList>
            <person name="Venice F."/>
            <person name="Ghignone S."/>
            <person name="Salvioli di Fossalunga A."/>
            <person name="Amselem J."/>
            <person name="Novero M."/>
            <person name="Xianan X."/>
            <person name="Sedzielewska Toro K."/>
            <person name="Morin E."/>
            <person name="Lipzen A."/>
            <person name="Grigoriev I.V."/>
            <person name="Henrissat B."/>
            <person name="Martin F.M."/>
            <person name="Bonfante P."/>
        </authorList>
    </citation>
    <scope>NUCLEOTIDE SEQUENCE [LARGE SCALE GENOMIC DNA]</scope>
    <source>
        <strain evidence="1 2">BEG34</strain>
    </source>
</reference>